<dbReference type="AlphaFoldDB" id="A0A016VWM4"/>
<proteinExistence type="predicted"/>
<evidence type="ECO:0000256" key="1">
    <source>
        <dbReference type="SAM" id="MobiDB-lite"/>
    </source>
</evidence>
<name>A0A016VWM4_9BILA</name>
<reference evidence="3" key="1">
    <citation type="journal article" date="2015" name="Nat. Genet.">
        <title>The genome and transcriptome of the zoonotic hookworm Ancylostoma ceylanicum identify infection-specific gene families.</title>
        <authorList>
            <person name="Schwarz E.M."/>
            <person name="Hu Y."/>
            <person name="Antoshechkin I."/>
            <person name="Miller M.M."/>
            <person name="Sternberg P.W."/>
            <person name="Aroian R.V."/>
        </authorList>
    </citation>
    <scope>NUCLEOTIDE SEQUENCE</scope>
    <source>
        <strain evidence="3">HY135</strain>
    </source>
</reference>
<protein>
    <submittedName>
        <fullName evidence="2">Uncharacterized protein</fullName>
    </submittedName>
</protein>
<feature type="compositionally biased region" description="Polar residues" evidence="1">
    <location>
        <begin position="49"/>
        <end position="64"/>
    </location>
</feature>
<feature type="region of interest" description="Disordered" evidence="1">
    <location>
        <begin position="1"/>
        <end position="27"/>
    </location>
</feature>
<feature type="region of interest" description="Disordered" evidence="1">
    <location>
        <begin position="49"/>
        <end position="71"/>
    </location>
</feature>
<dbReference type="Proteomes" id="UP000024635">
    <property type="component" value="Unassembled WGS sequence"/>
</dbReference>
<comment type="caution">
    <text evidence="2">The sequence shown here is derived from an EMBL/GenBank/DDBJ whole genome shotgun (WGS) entry which is preliminary data.</text>
</comment>
<evidence type="ECO:0000313" key="2">
    <source>
        <dbReference type="EMBL" id="EYC31820.1"/>
    </source>
</evidence>
<gene>
    <name evidence="2" type="primary">Acey_s0003.g1257</name>
    <name evidence="2" type="ORF">Y032_0003g1257</name>
</gene>
<sequence>MQVTNRSASESVEENKRKKEVEEDSSTDSLADLFVICIAYPGLTKVLNTESSSIKTENMGPQNPRNEETYT</sequence>
<keyword evidence="3" id="KW-1185">Reference proteome</keyword>
<accession>A0A016VWM4</accession>
<dbReference type="EMBL" id="JARK01001339">
    <property type="protein sequence ID" value="EYC31820.1"/>
    <property type="molecule type" value="Genomic_DNA"/>
</dbReference>
<organism evidence="2 3">
    <name type="scientific">Ancylostoma ceylanicum</name>
    <dbReference type="NCBI Taxonomy" id="53326"/>
    <lineage>
        <taxon>Eukaryota</taxon>
        <taxon>Metazoa</taxon>
        <taxon>Ecdysozoa</taxon>
        <taxon>Nematoda</taxon>
        <taxon>Chromadorea</taxon>
        <taxon>Rhabditida</taxon>
        <taxon>Rhabditina</taxon>
        <taxon>Rhabditomorpha</taxon>
        <taxon>Strongyloidea</taxon>
        <taxon>Ancylostomatidae</taxon>
        <taxon>Ancylostomatinae</taxon>
        <taxon>Ancylostoma</taxon>
    </lineage>
</organism>
<evidence type="ECO:0000313" key="3">
    <source>
        <dbReference type="Proteomes" id="UP000024635"/>
    </source>
</evidence>